<gene>
    <name evidence="1" type="ORF">FNYG_10155</name>
</gene>
<evidence type="ECO:0000313" key="2">
    <source>
        <dbReference type="Proteomes" id="UP000236664"/>
    </source>
</evidence>
<dbReference type="OrthoDB" id="21502at2759"/>
<evidence type="ECO:0008006" key="3">
    <source>
        <dbReference type="Google" id="ProtNLM"/>
    </source>
</evidence>
<name>A0A2K0W398_GIBNY</name>
<accession>A0A2K0W398</accession>
<dbReference type="InterPro" id="IPR050317">
    <property type="entry name" value="Plant_Fungal_Acyltransferase"/>
</dbReference>
<dbReference type="Proteomes" id="UP000236664">
    <property type="component" value="Unassembled WGS sequence"/>
</dbReference>
<dbReference type="PANTHER" id="PTHR31642:SF294">
    <property type="entry name" value="ACETYLTRANSFERASE MATC1"/>
    <property type="match status" value="1"/>
</dbReference>
<organism evidence="1 2">
    <name type="scientific">Gibberella nygamai</name>
    <name type="common">Bean root rot disease fungus</name>
    <name type="synonym">Fusarium nygamai</name>
    <dbReference type="NCBI Taxonomy" id="42673"/>
    <lineage>
        <taxon>Eukaryota</taxon>
        <taxon>Fungi</taxon>
        <taxon>Dikarya</taxon>
        <taxon>Ascomycota</taxon>
        <taxon>Pezizomycotina</taxon>
        <taxon>Sordariomycetes</taxon>
        <taxon>Hypocreomycetidae</taxon>
        <taxon>Hypocreales</taxon>
        <taxon>Nectriaceae</taxon>
        <taxon>Fusarium</taxon>
        <taxon>Fusarium fujikuroi species complex</taxon>
    </lineage>
</organism>
<dbReference type="InterPro" id="IPR023213">
    <property type="entry name" value="CAT-like_dom_sf"/>
</dbReference>
<dbReference type="AlphaFoldDB" id="A0A2K0W398"/>
<dbReference type="STRING" id="42673.A0A2K0W398"/>
<protein>
    <recommendedName>
        <fullName evidence="3">Transferase family protein</fullName>
    </recommendedName>
</protein>
<dbReference type="Gene3D" id="3.30.559.10">
    <property type="entry name" value="Chloramphenicol acetyltransferase-like domain"/>
    <property type="match status" value="2"/>
</dbReference>
<keyword evidence="2" id="KW-1185">Reference proteome</keyword>
<sequence length="453" mass="50992">MAKPHSHPEVITTPLLPKDQYRPLENLRSQLYFIIRQKLNEQLLKKSLDDLIRQHLPVLGARLKPTGRSKALEYHLPQPFPEKHLLFGWSSASVASSISEITILNAPIRIGGAITWGKPMPELEKLWIPANWPLERKHEDSDCPLLLVHLKHYTDSTIVSTSLPHCVADQMGYASVIEAWLGVVQGKLPTPFLQLDQNIFDTSSKFSDEILRTKGQYRLKSFLERARVILSHGVEVTWEQEEERRLLFLSQEAISRLRNVYNRTALAELDPDSPKLTDNDVITGILAKLRYLSLTKGTFVSLSGAINARGRHPALPAGQPFLHNALAYSNARFRISPDTTAAEIAYQNRLAMNEAVKLENIERCFAVHEGIFHGGYSPHIGEPGDTTYAVTNWTGTWRNIDFTVASPRHYDPDTSSMAMASTRMSQSSVVVLGVSMERSLTVLRCKCLRTNSR</sequence>
<reference evidence="1 2" key="1">
    <citation type="submission" date="2017-06" db="EMBL/GenBank/DDBJ databases">
        <title>Genome of Fusarium nygamai isolate CS10214.</title>
        <authorList>
            <person name="Gardiner D.M."/>
            <person name="Obanor F."/>
            <person name="Kazan K."/>
        </authorList>
    </citation>
    <scope>NUCLEOTIDE SEQUENCE [LARGE SCALE GENOMIC DNA]</scope>
    <source>
        <strain evidence="1 2">CS10214</strain>
    </source>
</reference>
<evidence type="ECO:0000313" key="1">
    <source>
        <dbReference type="EMBL" id="PNP76736.1"/>
    </source>
</evidence>
<dbReference type="EMBL" id="MTQA01000141">
    <property type="protein sequence ID" value="PNP76736.1"/>
    <property type="molecule type" value="Genomic_DNA"/>
</dbReference>
<comment type="caution">
    <text evidence="1">The sequence shown here is derived from an EMBL/GenBank/DDBJ whole genome shotgun (WGS) entry which is preliminary data.</text>
</comment>
<dbReference type="PANTHER" id="PTHR31642">
    <property type="entry name" value="TRICHOTHECENE 3-O-ACETYLTRANSFERASE"/>
    <property type="match status" value="1"/>
</dbReference>
<dbReference type="GO" id="GO:0016747">
    <property type="term" value="F:acyltransferase activity, transferring groups other than amino-acyl groups"/>
    <property type="evidence" value="ECO:0007669"/>
    <property type="project" value="TreeGrafter"/>
</dbReference>
<proteinExistence type="predicted"/>